<evidence type="ECO:0000313" key="2">
    <source>
        <dbReference type="Proteomes" id="UP000019678"/>
    </source>
</evidence>
<proteinExistence type="predicted"/>
<organism evidence="1 2">
    <name type="scientific">Chondromyces apiculatus DSM 436</name>
    <dbReference type="NCBI Taxonomy" id="1192034"/>
    <lineage>
        <taxon>Bacteria</taxon>
        <taxon>Pseudomonadati</taxon>
        <taxon>Myxococcota</taxon>
        <taxon>Polyangia</taxon>
        <taxon>Polyangiales</taxon>
        <taxon>Polyangiaceae</taxon>
        <taxon>Chondromyces</taxon>
    </lineage>
</organism>
<accession>A0A017TFV8</accession>
<dbReference type="EMBL" id="ASRX01000005">
    <property type="protein sequence ID" value="EYF08099.1"/>
    <property type="molecule type" value="Genomic_DNA"/>
</dbReference>
<dbReference type="RefSeq" id="WP_044236015.1">
    <property type="nucleotide sequence ID" value="NZ_ASRX01000005.1"/>
</dbReference>
<protein>
    <submittedName>
        <fullName evidence="1">Uncharacterized protein</fullName>
    </submittedName>
</protein>
<sequence length="138" mass="15596">MHENGCAGLQAYLDDADENLWFKLRMTLEWDETSFRRMVQALVDCLEATEGAELVPRTLAWIFVSAVPRILALMSRPDFTARNAGEHSPADVSAYFARRKEVLHSLSLWFTDGKALVPDERLSVGDWSPALRRTREGG</sequence>
<dbReference type="OrthoDB" id="676949at2"/>
<keyword evidence="2" id="KW-1185">Reference proteome</keyword>
<dbReference type="Proteomes" id="UP000019678">
    <property type="component" value="Unassembled WGS sequence"/>
</dbReference>
<name>A0A017TFV8_9BACT</name>
<comment type="caution">
    <text evidence="1">The sequence shown here is derived from an EMBL/GenBank/DDBJ whole genome shotgun (WGS) entry which is preliminary data.</text>
</comment>
<gene>
    <name evidence="1" type="ORF">CAP_5859</name>
</gene>
<dbReference type="AlphaFoldDB" id="A0A017TFV8"/>
<evidence type="ECO:0000313" key="1">
    <source>
        <dbReference type="EMBL" id="EYF08099.1"/>
    </source>
</evidence>
<reference evidence="1 2" key="1">
    <citation type="submission" date="2013-05" db="EMBL/GenBank/DDBJ databases">
        <title>Genome assembly of Chondromyces apiculatus DSM 436.</title>
        <authorList>
            <person name="Sharma G."/>
            <person name="Khatri I."/>
            <person name="Kaur C."/>
            <person name="Mayilraj S."/>
            <person name="Subramanian S."/>
        </authorList>
    </citation>
    <scope>NUCLEOTIDE SEQUENCE [LARGE SCALE GENOMIC DNA]</scope>
    <source>
        <strain evidence="1 2">DSM 436</strain>
    </source>
</reference>